<dbReference type="EMBL" id="BMAW01012542">
    <property type="protein sequence ID" value="GFT29233.1"/>
    <property type="molecule type" value="Genomic_DNA"/>
</dbReference>
<evidence type="ECO:0000313" key="3">
    <source>
        <dbReference type="Proteomes" id="UP000887013"/>
    </source>
</evidence>
<keyword evidence="1" id="KW-0812">Transmembrane</keyword>
<proteinExistence type="predicted"/>
<sequence length="158" mass="17018">MEVWLLNTALYGCCAAVAVLRGSRAALVFASKGSGAGAVALRFCLVAGATAVPAAAASGVRQRTRFCCGTATVVCMAMALPALQQAFCCAFFGKRRRSRWWYGMKVLRLRAVYTAPRVRRCVAYGFACQREMQQRAASKSLRQCSGFCAVYYGSVLNA</sequence>
<keyword evidence="1" id="KW-1133">Transmembrane helix</keyword>
<feature type="transmembrane region" description="Helical" evidence="1">
    <location>
        <begin position="66"/>
        <end position="87"/>
    </location>
</feature>
<gene>
    <name evidence="2" type="ORF">NPIL_327471</name>
</gene>
<reference evidence="2" key="1">
    <citation type="submission" date="2020-08" db="EMBL/GenBank/DDBJ databases">
        <title>Multicomponent nature underlies the extraordinary mechanical properties of spider dragline silk.</title>
        <authorList>
            <person name="Kono N."/>
            <person name="Nakamura H."/>
            <person name="Mori M."/>
            <person name="Yoshida Y."/>
            <person name="Ohtoshi R."/>
            <person name="Malay A.D."/>
            <person name="Moran D.A.P."/>
            <person name="Tomita M."/>
            <person name="Numata K."/>
            <person name="Arakawa K."/>
        </authorList>
    </citation>
    <scope>NUCLEOTIDE SEQUENCE</scope>
</reference>
<keyword evidence="3" id="KW-1185">Reference proteome</keyword>
<keyword evidence="1" id="KW-0472">Membrane</keyword>
<evidence type="ECO:0000313" key="2">
    <source>
        <dbReference type="EMBL" id="GFT29233.1"/>
    </source>
</evidence>
<dbReference type="Proteomes" id="UP000887013">
    <property type="component" value="Unassembled WGS sequence"/>
</dbReference>
<protein>
    <submittedName>
        <fullName evidence="2">Uncharacterized protein</fullName>
    </submittedName>
</protein>
<comment type="caution">
    <text evidence="2">The sequence shown here is derived from an EMBL/GenBank/DDBJ whole genome shotgun (WGS) entry which is preliminary data.</text>
</comment>
<feature type="transmembrane region" description="Helical" evidence="1">
    <location>
        <begin position="35"/>
        <end position="54"/>
    </location>
</feature>
<accession>A0A8X6TP55</accession>
<dbReference type="AlphaFoldDB" id="A0A8X6TP55"/>
<name>A0A8X6TP55_NEPPI</name>
<organism evidence="2 3">
    <name type="scientific">Nephila pilipes</name>
    <name type="common">Giant wood spider</name>
    <name type="synonym">Nephila maculata</name>
    <dbReference type="NCBI Taxonomy" id="299642"/>
    <lineage>
        <taxon>Eukaryota</taxon>
        <taxon>Metazoa</taxon>
        <taxon>Ecdysozoa</taxon>
        <taxon>Arthropoda</taxon>
        <taxon>Chelicerata</taxon>
        <taxon>Arachnida</taxon>
        <taxon>Araneae</taxon>
        <taxon>Araneomorphae</taxon>
        <taxon>Entelegynae</taxon>
        <taxon>Araneoidea</taxon>
        <taxon>Nephilidae</taxon>
        <taxon>Nephila</taxon>
    </lineage>
</organism>
<evidence type="ECO:0000256" key="1">
    <source>
        <dbReference type="SAM" id="Phobius"/>
    </source>
</evidence>